<reference evidence="1 2" key="1">
    <citation type="journal article" date="2023" name="PLoS ONE">
        <title>Complete genome assembly of Hawai'i environmental nontuberculous mycobacteria reveals unexpected co-isolation with methylobacteria.</title>
        <authorList>
            <person name="Hendrix J."/>
            <person name="Epperson L.E."/>
            <person name="Tong E.I."/>
            <person name="Chan Y.L."/>
            <person name="Hasan N.A."/>
            <person name="Dawrs S.N."/>
            <person name="Norton G.J."/>
            <person name="Virdi R."/>
            <person name="Crooks J.L."/>
            <person name="Chan E.D."/>
            <person name="Honda J.R."/>
            <person name="Strong M."/>
        </authorList>
    </citation>
    <scope>NUCLEOTIDE SEQUENCE [LARGE SCALE GENOMIC DNA]</scope>
    <source>
        <strain evidence="1 2">NJH_HI01</strain>
    </source>
</reference>
<proteinExistence type="predicted"/>
<dbReference type="EMBL" id="JAQYXL010000001">
    <property type="protein sequence ID" value="MEN3231468.1"/>
    <property type="molecule type" value="Genomic_DNA"/>
</dbReference>
<organism evidence="1 2">
    <name type="scientific">Methylorubrum rhodesianum</name>
    <dbReference type="NCBI Taxonomy" id="29427"/>
    <lineage>
        <taxon>Bacteria</taxon>
        <taxon>Pseudomonadati</taxon>
        <taxon>Pseudomonadota</taxon>
        <taxon>Alphaproteobacteria</taxon>
        <taxon>Hyphomicrobiales</taxon>
        <taxon>Methylobacteriaceae</taxon>
        <taxon>Methylorubrum</taxon>
    </lineage>
</organism>
<gene>
    <name evidence="1" type="ORF">PUR21_28210</name>
</gene>
<keyword evidence="2" id="KW-1185">Reference proteome</keyword>
<dbReference type="RefSeq" id="WP_200670529.1">
    <property type="nucleotide sequence ID" value="NZ_JACWCW010000009.1"/>
</dbReference>
<protein>
    <submittedName>
        <fullName evidence="1">Uncharacterized protein</fullName>
    </submittedName>
</protein>
<accession>A0ABU9ZJ15</accession>
<sequence length="403" mass="42106">MGVLSGASNAQPIGCASTAGTYASDGTHSWQPSCLGVFLSNDSYGLRIHPTRGTDGKPPAEPRSNTYAMGLVQARMNGDDPRDQNGLFVNMDIVGGRAINNFLPGSTGVLTSVRQRPGPNGEPPGSGWATNNDIHIAPNSGATLSFGTEIDVNNFNRSCKPGACIASHIFLNGTNAYPGTALLLAGGGTNNYVFNGTVTTTSDTVTRRSGPNFDDRISMITIASKMYRVSFVNANVLKADKPLPAHSAPVPYSASANSVYKGIYINGYNQVQEDDILLSSSAYTGINFFGGKQRIGINTANSEITYSMLMSQGQKLCTNGTSGCISANAGAEASGITLDGGVKPQPFTSVAGLPSCTKTNLGVIGWLYAGDASEPGPGAQVRKGRSIVSRPIGCDGNEWKFFY</sequence>
<evidence type="ECO:0000313" key="1">
    <source>
        <dbReference type="EMBL" id="MEN3231468.1"/>
    </source>
</evidence>
<comment type="caution">
    <text evidence="1">The sequence shown here is derived from an EMBL/GenBank/DDBJ whole genome shotgun (WGS) entry which is preliminary data.</text>
</comment>
<dbReference type="Proteomes" id="UP001404845">
    <property type="component" value="Unassembled WGS sequence"/>
</dbReference>
<evidence type="ECO:0000313" key="2">
    <source>
        <dbReference type="Proteomes" id="UP001404845"/>
    </source>
</evidence>
<name>A0ABU9ZJ15_9HYPH</name>